<feature type="compositionally biased region" description="Low complexity" evidence="1">
    <location>
        <begin position="43"/>
        <end position="62"/>
    </location>
</feature>
<keyword evidence="2" id="KW-0812">Transmembrane</keyword>
<keyword evidence="4" id="KW-1185">Reference proteome</keyword>
<dbReference type="Proteomes" id="UP001589894">
    <property type="component" value="Unassembled WGS sequence"/>
</dbReference>
<dbReference type="RefSeq" id="WP_377336459.1">
    <property type="nucleotide sequence ID" value="NZ_JBHLUE010000004.1"/>
</dbReference>
<evidence type="ECO:0000256" key="1">
    <source>
        <dbReference type="SAM" id="MobiDB-lite"/>
    </source>
</evidence>
<feature type="compositionally biased region" description="Low complexity" evidence="1">
    <location>
        <begin position="152"/>
        <end position="168"/>
    </location>
</feature>
<feature type="transmembrane region" description="Helical" evidence="2">
    <location>
        <begin position="184"/>
        <end position="207"/>
    </location>
</feature>
<name>A0ABV6NSC3_9ACTN</name>
<evidence type="ECO:0000256" key="2">
    <source>
        <dbReference type="SAM" id="Phobius"/>
    </source>
</evidence>
<keyword evidence="2" id="KW-1133">Transmembrane helix</keyword>
<sequence>MSQPPVHPTSGSPAGGPSPSPGTPGRDGDRYGNQQPYGEQPTQAYGAAPGQGHGQQPYGEQPTQGYGQPDRQPYGEQPTQPYGAAPGQPYGQQPYDAQPGQGYGQQPYSTQPGQPYGQQPYGQPGQPGQPYGPTSGQPYGSTPGQPYGGQPGDPYGQQPGQSYPNPYGGVPGATPPKKSRAGRIVLIVLAVVVLLCAGGGTAVWFAVKDDVGDVVSATKIRVAAPDQLNGRPKSTEPQVQKLGDQMKSGMESALPQSTSTVGQFYGSIAKRNLVMVTAASGRVIDKNKQVDDAIREFGQSGPKIKDVHTIEPGPLGGVVKCGDADASSDVPVGVCVWADGGSVGLIGMFFKSADDVEKEFVDMRGQIEQR</sequence>
<protein>
    <recommendedName>
        <fullName evidence="5">Flagellar basal body-associated protein FliL</fullName>
    </recommendedName>
</protein>
<feature type="compositionally biased region" description="Polar residues" evidence="1">
    <location>
        <begin position="32"/>
        <end position="42"/>
    </location>
</feature>
<keyword evidence="2" id="KW-0472">Membrane</keyword>
<evidence type="ECO:0000313" key="3">
    <source>
        <dbReference type="EMBL" id="MFC0563667.1"/>
    </source>
</evidence>
<dbReference type="EMBL" id="JBHLUE010000004">
    <property type="protein sequence ID" value="MFC0563667.1"/>
    <property type="molecule type" value="Genomic_DNA"/>
</dbReference>
<evidence type="ECO:0000313" key="4">
    <source>
        <dbReference type="Proteomes" id="UP001589894"/>
    </source>
</evidence>
<feature type="region of interest" description="Disordered" evidence="1">
    <location>
        <begin position="1"/>
        <end position="176"/>
    </location>
</feature>
<comment type="caution">
    <text evidence="3">The sequence shown here is derived from an EMBL/GenBank/DDBJ whole genome shotgun (WGS) entry which is preliminary data.</text>
</comment>
<organism evidence="3 4">
    <name type="scientific">Plantactinospora siamensis</name>
    <dbReference type="NCBI Taxonomy" id="555372"/>
    <lineage>
        <taxon>Bacteria</taxon>
        <taxon>Bacillati</taxon>
        <taxon>Actinomycetota</taxon>
        <taxon>Actinomycetes</taxon>
        <taxon>Micromonosporales</taxon>
        <taxon>Micromonosporaceae</taxon>
        <taxon>Plantactinospora</taxon>
    </lineage>
</organism>
<proteinExistence type="predicted"/>
<feature type="compositionally biased region" description="Low complexity" evidence="1">
    <location>
        <begin position="80"/>
        <end position="145"/>
    </location>
</feature>
<accession>A0ABV6NSC3</accession>
<reference evidence="3 4" key="1">
    <citation type="submission" date="2024-09" db="EMBL/GenBank/DDBJ databases">
        <authorList>
            <person name="Sun Q."/>
            <person name="Mori K."/>
        </authorList>
    </citation>
    <scope>NUCLEOTIDE SEQUENCE [LARGE SCALE GENOMIC DNA]</scope>
    <source>
        <strain evidence="3 4">TBRC 2205</strain>
    </source>
</reference>
<gene>
    <name evidence="3" type="ORF">ACFFHU_05745</name>
</gene>
<evidence type="ECO:0008006" key="5">
    <source>
        <dbReference type="Google" id="ProtNLM"/>
    </source>
</evidence>